<dbReference type="Gene3D" id="3.30.710.10">
    <property type="entry name" value="Potassium Channel Kv1.1, Chain A"/>
    <property type="match status" value="1"/>
</dbReference>
<gene>
    <name evidence="2" type="ORF">AWRI4619_LOCUS7155</name>
</gene>
<dbReference type="InterPro" id="IPR000210">
    <property type="entry name" value="BTB/POZ_dom"/>
</dbReference>
<sequence length="132" mass="14810">MIILTSTKGDNVTVFVHKELLCFFSTYYAAAPNGNSSETHKAYPKVDLHGKELESFVAWLYTGEILEHDDATFCALDLYLFADLVDIMALHRAAISHVMKHVGDKPDVALELSYRDATYMLEHTAESSPLQK</sequence>
<dbReference type="Proteomes" id="UP000716446">
    <property type="component" value="Unassembled WGS sequence"/>
</dbReference>
<accession>A0A9N8JPG3</accession>
<feature type="domain" description="BTB" evidence="1">
    <location>
        <begin position="1"/>
        <end position="69"/>
    </location>
</feature>
<name>A0A9N8JPG3_9PEZI</name>
<organism evidence="2 3">
    <name type="scientific">Aureobasidium vineae</name>
    <dbReference type="NCBI Taxonomy" id="2773715"/>
    <lineage>
        <taxon>Eukaryota</taxon>
        <taxon>Fungi</taxon>
        <taxon>Dikarya</taxon>
        <taxon>Ascomycota</taxon>
        <taxon>Pezizomycotina</taxon>
        <taxon>Dothideomycetes</taxon>
        <taxon>Dothideomycetidae</taxon>
        <taxon>Dothideales</taxon>
        <taxon>Saccotheciaceae</taxon>
        <taxon>Aureobasidium</taxon>
    </lineage>
</organism>
<dbReference type="InterPro" id="IPR011333">
    <property type="entry name" value="SKP1/BTB/POZ_sf"/>
</dbReference>
<dbReference type="AlphaFoldDB" id="A0A9N8JPG3"/>
<reference evidence="2" key="1">
    <citation type="submission" date="2020-06" db="EMBL/GenBank/DDBJ databases">
        <authorList>
            <person name="Onetto C."/>
        </authorList>
    </citation>
    <scope>NUCLEOTIDE SEQUENCE</scope>
</reference>
<dbReference type="PROSITE" id="PS50097">
    <property type="entry name" value="BTB"/>
    <property type="match status" value="1"/>
</dbReference>
<dbReference type="EMBL" id="CAIJEN010000013">
    <property type="protein sequence ID" value="CAD0092145.1"/>
    <property type="molecule type" value="Genomic_DNA"/>
</dbReference>
<proteinExistence type="predicted"/>
<evidence type="ECO:0000313" key="2">
    <source>
        <dbReference type="EMBL" id="CAD0092145.1"/>
    </source>
</evidence>
<protein>
    <recommendedName>
        <fullName evidence="1">BTB domain-containing protein</fullName>
    </recommendedName>
</protein>
<comment type="caution">
    <text evidence="2">The sequence shown here is derived from an EMBL/GenBank/DDBJ whole genome shotgun (WGS) entry which is preliminary data.</text>
</comment>
<evidence type="ECO:0000313" key="3">
    <source>
        <dbReference type="Proteomes" id="UP000716446"/>
    </source>
</evidence>
<dbReference type="SUPFAM" id="SSF54695">
    <property type="entry name" value="POZ domain"/>
    <property type="match status" value="1"/>
</dbReference>
<evidence type="ECO:0000259" key="1">
    <source>
        <dbReference type="PROSITE" id="PS50097"/>
    </source>
</evidence>
<keyword evidence="3" id="KW-1185">Reference proteome</keyword>